<protein>
    <submittedName>
        <fullName evidence="1">Uncharacterized protein</fullName>
    </submittedName>
</protein>
<dbReference type="SUPFAM" id="SSF52540">
    <property type="entry name" value="P-loop containing nucleoside triphosphate hydrolases"/>
    <property type="match status" value="1"/>
</dbReference>
<dbReference type="AlphaFoldDB" id="A0A5J4QCZ6"/>
<organism evidence="1">
    <name type="scientific">termite gut metagenome</name>
    <dbReference type="NCBI Taxonomy" id="433724"/>
    <lineage>
        <taxon>unclassified sequences</taxon>
        <taxon>metagenomes</taxon>
        <taxon>organismal metagenomes</taxon>
    </lineage>
</organism>
<name>A0A5J4QCZ6_9ZZZZ</name>
<dbReference type="EMBL" id="SNRY01004178">
    <property type="protein sequence ID" value="KAA6318473.1"/>
    <property type="molecule type" value="Genomic_DNA"/>
</dbReference>
<dbReference type="InterPro" id="IPR027417">
    <property type="entry name" value="P-loop_NTPase"/>
</dbReference>
<comment type="caution">
    <text evidence="1">The sequence shown here is derived from an EMBL/GenBank/DDBJ whole genome shotgun (WGS) entry which is preliminary data.</text>
</comment>
<proteinExistence type="predicted"/>
<accession>A0A5J4QCZ6</accession>
<gene>
    <name evidence="1" type="ORF">EZS27_031522</name>
</gene>
<reference evidence="1" key="1">
    <citation type="submission" date="2019-03" db="EMBL/GenBank/DDBJ databases">
        <title>Single cell metagenomics reveals metabolic interactions within the superorganism composed of flagellate Streblomastix strix and complex community of Bacteroidetes bacteria on its surface.</title>
        <authorList>
            <person name="Treitli S.C."/>
            <person name="Kolisko M."/>
            <person name="Husnik F."/>
            <person name="Keeling P."/>
            <person name="Hampl V."/>
        </authorList>
    </citation>
    <scope>NUCLEOTIDE SEQUENCE</scope>
    <source>
        <strain evidence="1">STM</strain>
    </source>
</reference>
<evidence type="ECO:0000313" key="1">
    <source>
        <dbReference type="EMBL" id="KAA6318473.1"/>
    </source>
</evidence>
<sequence length="553" mass="64842">MNWNNFLTYGDSQEKAFEVLCNQLFGRFLQRYYNNDLIMFEVINGSGGDGGIEAYGELRSGEIFAVQAKWFRNSLKDNQIKQIKNSITTAKKLRPQIKKYFICIPYDVNSLKNGKDNKPIKNHEEFKIKELVGEIHTKHSDLELIWWFDNELLREIQQNENEGVRKYWFEREVISLSDLSNLFDFQGKSWLHEKYIPELHGQGIIHKEYQKICFSLEYRKELMHQVQKALKDLRFCLIQIDKFISTNQSWTEINYNLDKISKDLIQFENEFKRCFEAIKTGNDFYKPQSLSEINLWKTKLKLEELRPVNCQKNILPNLISALNNIHKHNLPQFVQRVGFDFRQSIRLILGEPGTGKTHGLTNCVETHLKHDSPAIIIRAKGTPVRNWTEILSASLQLNQWNKNEILSALETLAIRTDIALANKIDANYDGKTKVLICVDGLEEDIDNGEEWYARIRECERLVIEYPRVKFIFSARQYFLDNTQIPQSKFFEYVILPREGDVNISEIAPKYFCKEHYNIQLTSYSLIRGIDSLFALRLFCDKYKNTTISAGLTH</sequence>